<dbReference type="HOGENOM" id="CLU_2711570_0_0_1"/>
<gene>
    <name evidence="1" type="ORF">GALMADRAFT_128144</name>
</gene>
<feature type="non-terminal residue" evidence="1">
    <location>
        <position position="1"/>
    </location>
</feature>
<evidence type="ECO:0000313" key="1">
    <source>
        <dbReference type="EMBL" id="KDR70008.1"/>
    </source>
</evidence>
<sequence length="73" mass="8086">ITRFSLFRQLQPLRSSFIRLLTPGASTGRAASVQRYVTPSIDGREGFQPTFNFQINNVVVGCPTSVIPSTTER</sequence>
<dbReference type="AlphaFoldDB" id="A0A067STD8"/>
<proteinExistence type="predicted"/>
<keyword evidence="2" id="KW-1185">Reference proteome</keyword>
<evidence type="ECO:0000313" key="2">
    <source>
        <dbReference type="Proteomes" id="UP000027222"/>
    </source>
</evidence>
<protein>
    <submittedName>
        <fullName evidence="1">Uncharacterized protein</fullName>
    </submittedName>
</protein>
<organism evidence="1 2">
    <name type="scientific">Galerina marginata (strain CBS 339.88)</name>
    <dbReference type="NCBI Taxonomy" id="685588"/>
    <lineage>
        <taxon>Eukaryota</taxon>
        <taxon>Fungi</taxon>
        <taxon>Dikarya</taxon>
        <taxon>Basidiomycota</taxon>
        <taxon>Agaricomycotina</taxon>
        <taxon>Agaricomycetes</taxon>
        <taxon>Agaricomycetidae</taxon>
        <taxon>Agaricales</taxon>
        <taxon>Agaricineae</taxon>
        <taxon>Strophariaceae</taxon>
        <taxon>Galerina</taxon>
    </lineage>
</organism>
<dbReference type="EMBL" id="KL142399">
    <property type="protein sequence ID" value="KDR70008.1"/>
    <property type="molecule type" value="Genomic_DNA"/>
</dbReference>
<reference evidence="2" key="1">
    <citation type="journal article" date="2014" name="Proc. Natl. Acad. Sci. U.S.A.">
        <title>Extensive sampling of basidiomycete genomes demonstrates inadequacy of the white-rot/brown-rot paradigm for wood decay fungi.</title>
        <authorList>
            <person name="Riley R."/>
            <person name="Salamov A.A."/>
            <person name="Brown D.W."/>
            <person name="Nagy L.G."/>
            <person name="Floudas D."/>
            <person name="Held B.W."/>
            <person name="Levasseur A."/>
            <person name="Lombard V."/>
            <person name="Morin E."/>
            <person name="Otillar R."/>
            <person name="Lindquist E.A."/>
            <person name="Sun H."/>
            <person name="LaButti K.M."/>
            <person name="Schmutz J."/>
            <person name="Jabbour D."/>
            <person name="Luo H."/>
            <person name="Baker S.E."/>
            <person name="Pisabarro A.G."/>
            <person name="Walton J.D."/>
            <person name="Blanchette R.A."/>
            <person name="Henrissat B."/>
            <person name="Martin F."/>
            <person name="Cullen D."/>
            <person name="Hibbett D.S."/>
            <person name="Grigoriev I.V."/>
        </authorList>
    </citation>
    <scope>NUCLEOTIDE SEQUENCE [LARGE SCALE GENOMIC DNA]</scope>
    <source>
        <strain evidence="2">CBS 339.88</strain>
    </source>
</reference>
<name>A0A067STD8_GALM3</name>
<accession>A0A067STD8</accession>
<dbReference type="Proteomes" id="UP000027222">
    <property type="component" value="Unassembled WGS sequence"/>
</dbReference>